<reference evidence="3 4" key="1">
    <citation type="submission" date="2020-08" db="EMBL/GenBank/DDBJ databases">
        <title>Sequencing the genomes of 1000 actinobacteria strains.</title>
        <authorList>
            <person name="Klenk H.-P."/>
        </authorList>
    </citation>
    <scope>NUCLEOTIDE SEQUENCE [LARGE SCALE GENOMIC DNA]</scope>
    <source>
        <strain evidence="3 4">DSM 44786</strain>
    </source>
</reference>
<evidence type="ECO:0000313" key="3">
    <source>
        <dbReference type="EMBL" id="MBB4949686.1"/>
    </source>
</evidence>
<sequence>MKGGKDRAAAFDAACKSGSLEQLAGFIPEVAVRLACSTSDAAEFLAALDIEHGVPDRTTIRSHSILSIAEPTLVEAGLPDLDPKYAWDSVVNLVAVSSRNGDARDSLDRLRISSPDGIRDRQLISINVRRRTIAREDVFRALEPERPGRGPAWRHVSNLSTRPPTPIFHGRTQELSSLVSLVSKEADEKPGIAVLGMSGIGKSELVAQYAARECEDFDVAWWVSGESWPSTVAGLTQLAAELGISGESPGASLQNLAGFLKQNRALVVIDGADASPDLIRFIPRGGHSRFLISSTDQAWSSHMPAVQLRPLSIEFSVELLEKFLPAARRRDLEAINKALSGHPLALRQAASFIAVSGMPAQQYAEMLRDRTREILTRGTPPEHIGMAAAWDITVGALKSQLPEALFFLQIMSSLSDHEFPKDLFQARVVDPSKSNRQDNNHRYPIDRESLAIGAAESCRTLVSDAGPFLDKLADPMELHDLIYALRRYSLLEVEDHGVRCHSLIQALARQSCEPGAEVLACAAASHLLYKVINFPPSDSDSWPHYAFMLPHFEAIIERLSSFEMFNFYRALFSSSISSYLGVIGLRSESLRYAELANILAEGLDFSRLEPVLYVKSVLVDALTRSDNYDAALEHATAALDVAGARSAEPLALAIVHSKKAGVLHLKGDLGLAMAELDLCDELIASDSGAENQGSVIAIRSNKANLAREMGDPRRAIGELLQCIEMSSDLGSKDALATLYCGLALSYLEAGDLQSSLESSLAALEIDGEISHDPGAARDWNNAGLAWLALGMYGDAAMAFQKSVEIYGRFNGMNSLNSLISEMNFGRALMAQGEYEDARRTLEKVLHAQESILGLTHRDVASTLVNLSSAYNFIGLHGNAVKAAKRAVSIDIYVYGENHPELIADYNNLAMALAALGQIKAASKWLGVALSIARGAYGTCDARTAKCLQNIGAMEALLGKVSSAISTLEESVSAFRDSVGLEHPEALDTLRMLNGLKES</sequence>
<organism evidence="3 4">
    <name type="scientific">Kitasatospora gansuensis</name>
    <dbReference type="NCBI Taxonomy" id="258050"/>
    <lineage>
        <taxon>Bacteria</taxon>
        <taxon>Bacillati</taxon>
        <taxon>Actinomycetota</taxon>
        <taxon>Actinomycetes</taxon>
        <taxon>Kitasatosporales</taxon>
        <taxon>Streptomycetaceae</taxon>
        <taxon>Kitasatospora</taxon>
    </lineage>
</organism>
<accession>A0A7W7SFT5</accession>
<keyword evidence="2" id="KW-0802">TPR repeat</keyword>
<dbReference type="InterPro" id="IPR019734">
    <property type="entry name" value="TPR_rpt"/>
</dbReference>
<name>A0A7W7SFT5_9ACTN</name>
<evidence type="ECO:0000313" key="4">
    <source>
        <dbReference type="Proteomes" id="UP000573327"/>
    </source>
</evidence>
<evidence type="ECO:0000256" key="1">
    <source>
        <dbReference type="ARBA" id="ARBA00022737"/>
    </source>
</evidence>
<dbReference type="EMBL" id="JACHJR010000001">
    <property type="protein sequence ID" value="MBB4949686.1"/>
    <property type="molecule type" value="Genomic_DNA"/>
</dbReference>
<keyword evidence="1" id="KW-0677">Repeat</keyword>
<proteinExistence type="predicted"/>
<dbReference type="InterPro" id="IPR027417">
    <property type="entry name" value="P-loop_NTPase"/>
</dbReference>
<dbReference type="SUPFAM" id="SSF52540">
    <property type="entry name" value="P-loop containing nucleoside triphosphate hydrolases"/>
    <property type="match status" value="1"/>
</dbReference>
<dbReference type="InterPro" id="IPR011990">
    <property type="entry name" value="TPR-like_helical_dom_sf"/>
</dbReference>
<dbReference type="PANTHER" id="PTHR45641:SF19">
    <property type="entry name" value="NEPHROCYSTIN-3"/>
    <property type="match status" value="1"/>
</dbReference>
<dbReference type="RefSeq" id="WP_344369657.1">
    <property type="nucleotide sequence ID" value="NZ_JACHJR010000001.1"/>
</dbReference>
<dbReference type="SUPFAM" id="SSF48452">
    <property type="entry name" value="TPR-like"/>
    <property type="match status" value="2"/>
</dbReference>
<gene>
    <name evidence="3" type="ORF">F4556_005221</name>
</gene>
<dbReference type="Gene3D" id="3.40.50.300">
    <property type="entry name" value="P-loop containing nucleotide triphosphate hydrolases"/>
    <property type="match status" value="1"/>
</dbReference>
<dbReference type="Proteomes" id="UP000573327">
    <property type="component" value="Unassembled WGS sequence"/>
</dbReference>
<evidence type="ECO:0000256" key="2">
    <source>
        <dbReference type="ARBA" id="ARBA00022803"/>
    </source>
</evidence>
<dbReference type="PANTHER" id="PTHR45641">
    <property type="entry name" value="TETRATRICOPEPTIDE REPEAT PROTEIN (AFU_ORTHOLOGUE AFUA_6G03870)"/>
    <property type="match status" value="1"/>
</dbReference>
<dbReference type="Gene3D" id="1.25.40.10">
    <property type="entry name" value="Tetratricopeptide repeat domain"/>
    <property type="match status" value="2"/>
</dbReference>
<protein>
    <submittedName>
        <fullName evidence="3">Tetratricopeptide (TPR) repeat protein</fullName>
    </submittedName>
</protein>
<dbReference type="Pfam" id="PF13424">
    <property type="entry name" value="TPR_12"/>
    <property type="match status" value="2"/>
</dbReference>
<comment type="caution">
    <text evidence="3">The sequence shown here is derived from an EMBL/GenBank/DDBJ whole genome shotgun (WGS) entry which is preliminary data.</text>
</comment>
<dbReference type="SMART" id="SM00028">
    <property type="entry name" value="TPR"/>
    <property type="match status" value="7"/>
</dbReference>
<keyword evidence="4" id="KW-1185">Reference proteome</keyword>
<dbReference type="AlphaFoldDB" id="A0A7W7SFT5"/>